<dbReference type="InterPro" id="IPR000415">
    <property type="entry name" value="Nitroreductase-like"/>
</dbReference>
<keyword evidence="3" id="KW-0285">Flavoprotein</keyword>
<evidence type="ECO:0000313" key="9">
    <source>
        <dbReference type="Proteomes" id="UP000249248"/>
    </source>
</evidence>
<keyword evidence="9" id="KW-1185">Reference proteome</keyword>
<gene>
    <name evidence="8" type="ORF">DNU06_05180</name>
</gene>
<dbReference type="InterPro" id="IPR033878">
    <property type="entry name" value="NfsB-like"/>
</dbReference>
<dbReference type="RefSeq" id="WP_111062163.1">
    <property type="nucleotide sequence ID" value="NZ_JBHUCU010000002.1"/>
</dbReference>
<reference evidence="8 9" key="1">
    <citation type="submission" date="2018-06" db="EMBL/GenBank/DDBJ databases">
        <title>The draft genome sequence of Crocinitomix sp. SM1701.</title>
        <authorList>
            <person name="Zhang X."/>
        </authorList>
    </citation>
    <scope>NUCLEOTIDE SEQUENCE [LARGE SCALE GENOMIC DNA]</scope>
    <source>
        <strain evidence="8 9">SM1701</strain>
    </source>
</reference>
<evidence type="ECO:0000256" key="1">
    <source>
        <dbReference type="ARBA" id="ARBA00001917"/>
    </source>
</evidence>
<dbReference type="PANTHER" id="PTHR43673">
    <property type="entry name" value="NAD(P)H NITROREDUCTASE YDGI-RELATED"/>
    <property type="match status" value="1"/>
</dbReference>
<evidence type="ECO:0000256" key="5">
    <source>
        <dbReference type="ARBA" id="ARBA00022857"/>
    </source>
</evidence>
<dbReference type="PANTHER" id="PTHR43673:SF2">
    <property type="entry name" value="NITROREDUCTASE"/>
    <property type="match status" value="1"/>
</dbReference>
<dbReference type="Proteomes" id="UP000249248">
    <property type="component" value="Unassembled WGS sequence"/>
</dbReference>
<keyword evidence="6" id="KW-0560">Oxidoreductase</keyword>
<feature type="domain" description="Nitroreductase" evidence="7">
    <location>
        <begin position="7"/>
        <end position="185"/>
    </location>
</feature>
<dbReference type="EMBL" id="QKSB01000002">
    <property type="protein sequence ID" value="PZE18011.1"/>
    <property type="molecule type" value="Genomic_DNA"/>
</dbReference>
<dbReference type="OrthoDB" id="9809288at2"/>
<keyword evidence="4" id="KW-0288">FMN</keyword>
<proteinExistence type="inferred from homology"/>
<dbReference type="SUPFAM" id="SSF55469">
    <property type="entry name" value="FMN-dependent nitroreductase-like"/>
    <property type="match status" value="1"/>
</dbReference>
<evidence type="ECO:0000313" key="8">
    <source>
        <dbReference type="EMBL" id="PZE18011.1"/>
    </source>
</evidence>
<evidence type="ECO:0000256" key="4">
    <source>
        <dbReference type="ARBA" id="ARBA00022643"/>
    </source>
</evidence>
<evidence type="ECO:0000256" key="6">
    <source>
        <dbReference type="ARBA" id="ARBA00023002"/>
    </source>
</evidence>
<protein>
    <submittedName>
        <fullName evidence="8">NAD(P)H-dependent oxidoreductase</fullName>
    </submittedName>
</protein>
<comment type="similarity">
    <text evidence="2">Belongs to the nitroreductase family.</text>
</comment>
<sequence length="207" mass="23591">MSLIEHLRWRYATKKFNPTKKVGAGELEILKEAIRLAATSYGLQPFKVAVIDDALLKAELRKAAYNQSQISDCSHLFVFSHFTALNPQFIDDYIQLCAEKREQDHDLLKGYGNFMKTTLGNFNEQELHNWSSKQAYIGMTNLLMACAELRIDACPIEGFEAEKFNEILDLNPMDLSACVIVSIGYRASDDPDQFMKKVRLPKSDLFI</sequence>
<accession>A0A2W1N4L6</accession>
<name>A0A2W1N4L6_9FLAO</name>
<evidence type="ECO:0000256" key="2">
    <source>
        <dbReference type="ARBA" id="ARBA00007118"/>
    </source>
</evidence>
<dbReference type="Pfam" id="PF00881">
    <property type="entry name" value="Nitroreductase"/>
    <property type="match status" value="1"/>
</dbReference>
<dbReference type="AlphaFoldDB" id="A0A2W1N4L6"/>
<dbReference type="CDD" id="cd02149">
    <property type="entry name" value="NfsB-like"/>
    <property type="match status" value="1"/>
</dbReference>
<comment type="caution">
    <text evidence="8">The sequence shown here is derived from an EMBL/GenBank/DDBJ whole genome shotgun (WGS) entry which is preliminary data.</text>
</comment>
<dbReference type="InterPro" id="IPR029479">
    <property type="entry name" value="Nitroreductase"/>
</dbReference>
<evidence type="ECO:0000259" key="7">
    <source>
        <dbReference type="Pfam" id="PF00881"/>
    </source>
</evidence>
<keyword evidence="5" id="KW-0521">NADP</keyword>
<dbReference type="GO" id="GO:0016491">
    <property type="term" value="F:oxidoreductase activity"/>
    <property type="evidence" value="ECO:0007669"/>
    <property type="project" value="UniProtKB-KW"/>
</dbReference>
<organism evidence="8 9">
    <name type="scientific">Putridiphycobacter roseus</name>
    <dbReference type="NCBI Taxonomy" id="2219161"/>
    <lineage>
        <taxon>Bacteria</taxon>
        <taxon>Pseudomonadati</taxon>
        <taxon>Bacteroidota</taxon>
        <taxon>Flavobacteriia</taxon>
        <taxon>Flavobacteriales</taxon>
        <taxon>Crocinitomicaceae</taxon>
        <taxon>Putridiphycobacter</taxon>
    </lineage>
</organism>
<dbReference type="Gene3D" id="3.40.109.10">
    <property type="entry name" value="NADH Oxidase"/>
    <property type="match status" value="1"/>
</dbReference>
<evidence type="ECO:0000256" key="3">
    <source>
        <dbReference type="ARBA" id="ARBA00022630"/>
    </source>
</evidence>
<comment type="cofactor">
    <cofactor evidence="1">
        <name>FMN</name>
        <dbReference type="ChEBI" id="CHEBI:58210"/>
    </cofactor>
</comment>